<evidence type="ECO:0000313" key="8">
    <source>
        <dbReference type="Proteomes" id="UP001369086"/>
    </source>
</evidence>
<feature type="compositionally biased region" description="Basic and acidic residues" evidence="6">
    <location>
        <begin position="105"/>
        <end position="123"/>
    </location>
</feature>
<comment type="subcellular location">
    <subcellularLocation>
        <location evidence="1">Nucleus</location>
    </subcellularLocation>
</comment>
<comment type="similarity">
    <text evidence="2">Belongs to the HMGN family.</text>
</comment>
<dbReference type="Pfam" id="PF01101">
    <property type="entry name" value="HMG14_17"/>
    <property type="match status" value="1"/>
</dbReference>
<reference evidence="7 8" key="1">
    <citation type="submission" date="2021-05" db="EMBL/GenBank/DDBJ databases">
        <authorList>
            <person name="Zahm M."/>
            <person name="Klopp C."/>
            <person name="Cabau C."/>
            <person name="Kuhl H."/>
            <person name="Suciu R."/>
            <person name="Ciorpac M."/>
            <person name="Holostenco D."/>
            <person name="Gessner J."/>
            <person name="Wuertz S."/>
            <person name="Hohne C."/>
            <person name="Stock M."/>
            <person name="Gislard M."/>
            <person name="Lluch J."/>
            <person name="Milhes M."/>
            <person name="Lampietro C."/>
            <person name="Lopez Roques C."/>
            <person name="Donnadieu C."/>
            <person name="Du K."/>
            <person name="Schartl M."/>
            <person name="Guiguen Y."/>
        </authorList>
    </citation>
    <scope>NUCLEOTIDE SEQUENCE [LARGE SCALE GENOMIC DNA]</scope>
    <source>
        <strain evidence="7">Hh-F2</strain>
        <tissue evidence="7">Blood</tissue>
    </source>
</reference>
<accession>A0ABR0ZY55</accession>
<protein>
    <recommendedName>
        <fullName evidence="3">High mobility group nucleosome-binding domain-containing protein 3</fullName>
    </recommendedName>
</protein>
<dbReference type="PRINTS" id="PR00925">
    <property type="entry name" value="NONHISHMG17"/>
</dbReference>
<dbReference type="PANTHER" id="PTHR23087">
    <property type="entry name" value="NONHISTONE CHROMOSOMAL PROTEIN HMG"/>
    <property type="match status" value="1"/>
</dbReference>
<organism evidence="7 8">
    <name type="scientific">Huso huso</name>
    <name type="common">Beluga</name>
    <name type="synonym">Acipenser huso</name>
    <dbReference type="NCBI Taxonomy" id="61971"/>
    <lineage>
        <taxon>Eukaryota</taxon>
        <taxon>Metazoa</taxon>
        <taxon>Chordata</taxon>
        <taxon>Craniata</taxon>
        <taxon>Vertebrata</taxon>
        <taxon>Euteleostomi</taxon>
        <taxon>Actinopterygii</taxon>
        <taxon>Chondrostei</taxon>
        <taxon>Acipenseriformes</taxon>
        <taxon>Acipenseridae</taxon>
        <taxon>Huso</taxon>
    </lineage>
</organism>
<keyword evidence="8" id="KW-1185">Reference proteome</keyword>
<feature type="region of interest" description="Disordered" evidence="6">
    <location>
        <begin position="29"/>
        <end position="123"/>
    </location>
</feature>
<evidence type="ECO:0000256" key="5">
    <source>
        <dbReference type="ARBA" id="ARBA00023242"/>
    </source>
</evidence>
<keyword evidence="5" id="KW-0539">Nucleus</keyword>
<evidence type="ECO:0000256" key="4">
    <source>
        <dbReference type="ARBA" id="ARBA00023125"/>
    </source>
</evidence>
<evidence type="ECO:0000256" key="6">
    <source>
        <dbReference type="SAM" id="MobiDB-lite"/>
    </source>
</evidence>
<keyword evidence="4" id="KW-0238">DNA-binding</keyword>
<proteinExistence type="inferred from homology"/>
<dbReference type="InterPro" id="IPR000079">
    <property type="entry name" value="HMGN_fam"/>
</dbReference>
<evidence type="ECO:0000256" key="1">
    <source>
        <dbReference type="ARBA" id="ARBA00004123"/>
    </source>
</evidence>
<comment type="caution">
    <text evidence="7">The sequence shown here is derived from an EMBL/GenBank/DDBJ whole genome shotgun (WGS) entry which is preliminary data.</text>
</comment>
<dbReference type="SMART" id="SM00527">
    <property type="entry name" value="HMG17"/>
    <property type="match status" value="1"/>
</dbReference>
<gene>
    <name evidence="7" type="ORF">HHUSO_G6668</name>
</gene>
<name>A0ABR0ZY55_HUSHU</name>
<evidence type="ECO:0000256" key="2">
    <source>
        <dbReference type="ARBA" id="ARBA00007696"/>
    </source>
</evidence>
<dbReference type="Proteomes" id="UP001369086">
    <property type="component" value="Unassembled WGS sequence"/>
</dbReference>
<evidence type="ECO:0000313" key="7">
    <source>
        <dbReference type="EMBL" id="KAK6489758.1"/>
    </source>
</evidence>
<feature type="compositionally biased region" description="Basic and acidic residues" evidence="6">
    <location>
        <begin position="34"/>
        <end position="49"/>
    </location>
</feature>
<dbReference type="PANTHER" id="PTHR23087:SF2">
    <property type="entry name" value="HIGH MOBILITY GROUP NUCLEOSOME-BINDING DOMAIN-CONTAINING PROTEIN 3"/>
    <property type="match status" value="1"/>
</dbReference>
<evidence type="ECO:0000256" key="3">
    <source>
        <dbReference type="ARBA" id="ARBA00022145"/>
    </source>
</evidence>
<dbReference type="EMBL" id="JAHFZB010000005">
    <property type="protein sequence ID" value="KAK6489758.1"/>
    <property type="molecule type" value="Genomic_DNA"/>
</dbReference>
<sequence>MRHGNPICLYYMKFYFVLPANGRQGAELESEEVAEGKDSTKVIKPEATRRSSRILAQGPPQPKQEPKPKKPAAKKQAGEKAPAKGKKGGKKDNKPAEGTVPAENGETKTEEAEKNESAGDKKE</sequence>